<reference evidence="1" key="1">
    <citation type="journal article" date="2023" name="Mol. Ecol. Resour.">
        <title>Chromosome-level genome assembly of a triploid poplar Populus alba 'Berolinensis'.</title>
        <authorList>
            <person name="Chen S."/>
            <person name="Yu Y."/>
            <person name="Wang X."/>
            <person name="Wang S."/>
            <person name="Zhang T."/>
            <person name="Zhou Y."/>
            <person name="He R."/>
            <person name="Meng N."/>
            <person name="Wang Y."/>
            <person name="Liu W."/>
            <person name="Liu Z."/>
            <person name="Liu J."/>
            <person name="Guo Q."/>
            <person name="Huang H."/>
            <person name="Sederoff R.R."/>
            <person name="Wang G."/>
            <person name="Qu G."/>
            <person name="Chen S."/>
        </authorList>
    </citation>
    <scope>NUCLEOTIDE SEQUENCE</scope>
    <source>
        <strain evidence="1">SC-2020</strain>
    </source>
</reference>
<dbReference type="EMBL" id="JAQIZT010000003">
    <property type="protein sequence ID" value="KAJ7002766.1"/>
    <property type="molecule type" value="Genomic_DNA"/>
</dbReference>
<name>A0AAD6W8M2_9ROSI</name>
<protein>
    <submittedName>
        <fullName evidence="1">Uncharacterized protein</fullName>
    </submittedName>
</protein>
<accession>A0AAD6W8M2</accession>
<sequence length="76" mass="8518">MLGPTGGRFMSLDHSMDVMRTSLKTTLYFSVVNQGTILAKDDEFPLLVSWTTSLEMDRSSYRLYGSHVKVAWINGG</sequence>
<comment type="caution">
    <text evidence="1">The sequence shown here is derived from an EMBL/GenBank/DDBJ whole genome shotgun (WGS) entry which is preliminary data.</text>
</comment>
<evidence type="ECO:0000313" key="2">
    <source>
        <dbReference type="Proteomes" id="UP001164929"/>
    </source>
</evidence>
<evidence type="ECO:0000313" key="1">
    <source>
        <dbReference type="EMBL" id="KAJ7002766.1"/>
    </source>
</evidence>
<proteinExistence type="predicted"/>
<dbReference type="AlphaFoldDB" id="A0AAD6W8M2"/>
<gene>
    <name evidence="1" type="ORF">NC653_008083</name>
</gene>
<keyword evidence="2" id="KW-1185">Reference proteome</keyword>
<organism evidence="1 2">
    <name type="scientific">Populus alba x Populus x berolinensis</name>
    <dbReference type="NCBI Taxonomy" id="444605"/>
    <lineage>
        <taxon>Eukaryota</taxon>
        <taxon>Viridiplantae</taxon>
        <taxon>Streptophyta</taxon>
        <taxon>Embryophyta</taxon>
        <taxon>Tracheophyta</taxon>
        <taxon>Spermatophyta</taxon>
        <taxon>Magnoliopsida</taxon>
        <taxon>eudicotyledons</taxon>
        <taxon>Gunneridae</taxon>
        <taxon>Pentapetalae</taxon>
        <taxon>rosids</taxon>
        <taxon>fabids</taxon>
        <taxon>Malpighiales</taxon>
        <taxon>Salicaceae</taxon>
        <taxon>Saliceae</taxon>
        <taxon>Populus</taxon>
    </lineage>
</organism>
<dbReference type="Proteomes" id="UP001164929">
    <property type="component" value="Chromosome 3"/>
</dbReference>